<feature type="transmembrane region" description="Helical" evidence="1">
    <location>
        <begin position="231"/>
        <end position="258"/>
    </location>
</feature>
<feature type="transmembrane region" description="Helical" evidence="1">
    <location>
        <begin position="632"/>
        <end position="650"/>
    </location>
</feature>
<dbReference type="Pfam" id="PF07242">
    <property type="entry name" value="DUF1430"/>
    <property type="match status" value="1"/>
</dbReference>
<feature type="transmembrane region" description="Helical" evidence="1">
    <location>
        <begin position="606"/>
        <end position="626"/>
    </location>
</feature>
<proteinExistence type="predicted"/>
<feature type="transmembrane region" description="Helical" evidence="1">
    <location>
        <begin position="559"/>
        <end position="585"/>
    </location>
</feature>
<evidence type="ECO:0000313" key="2">
    <source>
        <dbReference type="EMBL" id="SUN44378.1"/>
    </source>
</evidence>
<feature type="transmembrane region" description="Helical" evidence="1">
    <location>
        <begin position="278"/>
        <end position="297"/>
    </location>
</feature>
<evidence type="ECO:0000313" key="3">
    <source>
        <dbReference type="Proteomes" id="UP000254461"/>
    </source>
</evidence>
<evidence type="ECO:0000256" key="1">
    <source>
        <dbReference type="SAM" id="Phobius"/>
    </source>
</evidence>
<keyword evidence="1" id="KW-0472">Membrane</keyword>
<dbReference type="Proteomes" id="UP000254461">
    <property type="component" value="Unassembled WGS sequence"/>
</dbReference>
<reference evidence="2 3" key="1">
    <citation type="submission" date="2018-06" db="EMBL/GenBank/DDBJ databases">
        <authorList>
            <consortium name="Pathogen Informatics"/>
            <person name="Doyle S."/>
        </authorList>
    </citation>
    <scope>NUCLEOTIDE SEQUENCE [LARGE SCALE GENOMIC DNA]</scope>
    <source>
        <strain evidence="2 3">NCTC12092</strain>
    </source>
</reference>
<dbReference type="RefSeq" id="WP_115250218.1">
    <property type="nucleotide sequence ID" value="NZ_UHFF01000002.1"/>
</dbReference>
<name>A0A380JM28_9STRE</name>
<dbReference type="NCBIfam" id="TIGR01654">
    <property type="entry name" value="bact_immun_7tm"/>
    <property type="match status" value="1"/>
</dbReference>
<feature type="transmembrane region" description="Helical" evidence="1">
    <location>
        <begin position="142"/>
        <end position="173"/>
    </location>
</feature>
<dbReference type="EMBL" id="UHFF01000002">
    <property type="protein sequence ID" value="SUN44378.1"/>
    <property type="molecule type" value="Genomic_DNA"/>
</dbReference>
<feature type="transmembrane region" description="Helical" evidence="1">
    <location>
        <begin position="194"/>
        <end position="219"/>
    </location>
</feature>
<sequence length="667" mass="74754">MKRLFIMLSNILVCLFWVWVFTIWSDTFVSHYYPSVVVLDASSKANYSQVEAGLTRLADETDSLIAMQHQELGPEGTPIVTYTLFGKGKLPSGLAEKVIEEPSRLSVENNYFILKGGLTVERLRDTLAGLGMTKMTALKPSFLGTLVLIFSSGSQALGIVIFCLTFGALTLIGHIPTLRAVGIRLISGERRWQIFLYPISSDVCYCCLGLLLGLSLAAIMSQFMSFSPLVLYMIGIGLVCYNLLLIAIALFFAGLFVIGIKRVHLMQVIKGHIPVRGIISLILIAQLLAVLVVSFGASRTLLYVQAERQQKQGQAAWRQEDRLVTLLIGRDGLDIGNTKKAIAKQKTWFHVMDQAVSEHGAILSRHYLVERDLQAGLSMLTASSSWSDYSPQGNVLLVTPQYVKRQKVEIAPDISEKINQLSLGEFVLLLPEHLKAQAAHYQSVFESAVTGLASGEGHQPMTATVSYTKTGQERFLYNTTPISYQQFLRDPIIVVLTPKSTGEQAYAFWEVALQNYFLFDQLADTQMLIKQNGIENWVGELKTGYHIYETLLNNLRREIWLMIAGAILGIATSVLMFNTMNLLYFEEFRRDIFIKRVSGLRFFELHRRYLLAQLLVFFVGLVISALLTQNPLMCLLVFSLFLGNAILLLYRQMRIENKMSLLILKGA</sequence>
<keyword evidence="1" id="KW-0812">Transmembrane</keyword>
<dbReference type="AlphaFoldDB" id="A0A380JM28"/>
<keyword evidence="1" id="KW-1133">Transmembrane helix</keyword>
<gene>
    <name evidence="2" type="ORF">NCTC12092_00053</name>
</gene>
<organism evidence="2 3">
    <name type="scientific">Streptococcus equi subsp. equi</name>
    <dbReference type="NCBI Taxonomy" id="148942"/>
    <lineage>
        <taxon>Bacteria</taxon>
        <taxon>Bacillati</taxon>
        <taxon>Bacillota</taxon>
        <taxon>Bacilli</taxon>
        <taxon>Lactobacillales</taxon>
        <taxon>Streptococcaceae</taxon>
        <taxon>Streptococcus</taxon>
    </lineage>
</organism>
<dbReference type="InterPro" id="IPR006541">
    <property type="entry name" value="Bacteriocin_ass"/>
</dbReference>
<protein>
    <submittedName>
        <fullName evidence="2">Membrane protein</fullName>
    </submittedName>
</protein>
<accession>A0A380JM28</accession>